<keyword evidence="8 15" id="KW-0812">Transmembrane</keyword>
<evidence type="ECO:0000256" key="12">
    <source>
        <dbReference type="ARBA" id="ARBA00023136"/>
    </source>
</evidence>
<protein>
    <recommendedName>
        <fullName evidence="3">histidine kinase</fullName>
        <ecNumber evidence="3">2.7.13.3</ecNumber>
    </recommendedName>
</protein>
<dbReference type="SUPFAM" id="SSF55874">
    <property type="entry name" value="ATPase domain of HSP90 chaperone/DNA topoisomerase II/histidine kinase"/>
    <property type="match status" value="1"/>
</dbReference>
<dbReference type="PRINTS" id="PR00344">
    <property type="entry name" value="BCTRLSENSOR"/>
</dbReference>
<dbReference type="EMBL" id="BQNL01000001">
    <property type="protein sequence ID" value="GKH13588.1"/>
    <property type="molecule type" value="Genomic_DNA"/>
</dbReference>
<evidence type="ECO:0000256" key="10">
    <source>
        <dbReference type="ARBA" id="ARBA00022840"/>
    </source>
</evidence>
<keyword evidence="4" id="KW-1003">Cell membrane</keyword>
<dbReference type="InterPro" id="IPR003594">
    <property type="entry name" value="HATPase_dom"/>
</dbReference>
<dbReference type="Pfam" id="PF00072">
    <property type="entry name" value="Response_reg"/>
    <property type="match status" value="1"/>
</dbReference>
<comment type="caution">
    <text evidence="19">The sequence shown here is derived from an EMBL/GenBank/DDBJ whole genome shotgun (WGS) entry which is preliminary data.</text>
</comment>
<dbReference type="CDD" id="cd17546">
    <property type="entry name" value="REC_hyHK_CKI1_RcsC-like"/>
    <property type="match status" value="1"/>
</dbReference>
<comment type="catalytic activity">
    <reaction evidence="1">
        <text>ATP + protein L-histidine = ADP + protein N-phospho-L-histidine.</text>
        <dbReference type="EC" id="2.7.13.3"/>
    </reaction>
</comment>
<evidence type="ECO:0000259" key="18">
    <source>
        <dbReference type="PROSITE" id="PS50894"/>
    </source>
</evidence>
<dbReference type="InterPro" id="IPR011006">
    <property type="entry name" value="CheY-like_superfamily"/>
</dbReference>
<keyword evidence="11 15" id="KW-1133">Transmembrane helix</keyword>
<dbReference type="AlphaFoldDB" id="A0AA37JY49"/>
<evidence type="ECO:0000256" key="7">
    <source>
        <dbReference type="ARBA" id="ARBA00022679"/>
    </source>
</evidence>
<evidence type="ECO:0000313" key="19">
    <source>
        <dbReference type="EMBL" id="GKH13588.1"/>
    </source>
</evidence>
<dbReference type="SUPFAM" id="SSF47226">
    <property type="entry name" value="Histidine-containing phosphotransfer domain, HPT domain"/>
    <property type="match status" value="1"/>
</dbReference>
<keyword evidence="9 19" id="KW-0418">Kinase</keyword>
<evidence type="ECO:0000259" key="17">
    <source>
        <dbReference type="PROSITE" id="PS50110"/>
    </source>
</evidence>
<dbReference type="EC" id="2.7.13.3" evidence="3"/>
<keyword evidence="10" id="KW-0547">Nucleotide-binding</keyword>
<evidence type="ECO:0000259" key="16">
    <source>
        <dbReference type="PROSITE" id="PS50109"/>
    </source>
</evidence>
<keyword evidence="7" id="KW-0808">Transferase</keyword>
<keyword evidence="10" id="KW-0067">ATP-binding</keyword>
<dbReference type="RefSeq" id="WP_244074483.1">
    <property type="nucleotide sequence ID" value="NZ_BQNL01000001.1"/>
</dbReference>
<dbReference type="InterPro" id="IPR004358">
    <property type="entry name" value="Sig_transdc_His_kin-like_C"/>
</dbReference>
<evidence type="ECO:0000313" key="20">
    <source>
        <dbReference type="Proteomes" id="UP001055048"/>
    </source>
</evidence>
<accession>A0AA37JY49</accession>
<evidence type="ECO:0000256" key="11">
    <source>
        <dbReference type="ARBA" id="ARBA00022989"/>
    </source>
</evidence>
<keyword evidence="5" id="KW-0997">Cell inner membrane</keyword>
<dbReference type="InterPro" id="IPR003661">
    <property type="entry name" value="HisK_dim/P_dom"/>
</dbReference>
<dbReference type="CDD" id="cd00082">
    <property type="entry name" value="HisKA"/>
    <property type="match status" value="1"/>
</dbReference>
<evidence type="ECO:0000256" key="6">
    <source>
        <dbReference type="ARBA" id="ARBA00022553"/>
    </source>
</evidence>
<dbReference type="Pfam" id="PF02518">
    <property type="entry name" value="HATPase_c"/>
    <property type="match status" value="1"/>
</dbReference>
<dbReference type="SMART" id="SM00387">
    <property type="entry name" value="HATPase_c"/>
    <property type="match status" value="1"/>
</dbReference>
<dbReference type="GO" id="GO:0009927">
    <property type="term" value="F:histidine phosphotransfer kinase activity"/>
    <property type="evidence" value="ECO:0007669"/>
    <property type="project" value="TreeGrafter"/>
</dbReference>
<dbReference type="GO" id="GO:0000155">
    <property type="term" value="F:phosphorelay sensor kinase activity"/>
    <property type="evidence" value="ECO:0007669"/>
    <property type="project" value="InterPro"/>
</dbReference>
<evidence type="ECO:0000256" key="15">
    <source>
        <dbReference type="SAM" id="Phobius"/>
    </source>
</evidence>
<evidence type="ECO:0000256" key="1">
    <source>
        <dbReference type="ARBA" id="ARBA00000085"/>
    </source>
</evidence>
<evidence type="ECO:0000256" key="2">
    <source>
        <dbReference type="ARBA" id="ARBA00004429"/>
    </source>
</evidence>
<feature type="modified residue" description="4-aspartylphosphate" evidence="14">
    <location>
        <position position="587"/>
    </location>
</feature>
<keyword evidence="12 15" id="KW-0472">Membrane</keyword>
<evidence type="ECO:0000256" key="14">
    <source>
        <dbReference type="PROSITE-ProRule" id="PRU00169"/>
    </source>
</evidence>
<dbReference type="SUPFAM" id="SSF47384">
    <property type="entry name" value="Homodimeric domain of signal transducing histidine kinase"/>
    <property type="match status" value="1"/>
</dbReference>
<keyword evidence="6 14" id="KW-0597">Phosphoprotein</keyword>
<proteinExistence type="predicted"/>
<comment type="subcellular location">
    <subcellularLocation>
        <location evidence="2">Cell inner membrane</location>
        <topology evidence="2">Multi-pass membrane protein</topology>
    </subcellularLocation>
</comment>
<dbReference type="InterPro" id="IPR036890">
    <property type="entry name" value="HATPase_C_sf"/>
</dbReference>
<dbReference type="PANTHER" id="PTHR43047:SF72">
    <property type="entry name" value="OSMOSENSING HISTIDINE PROTEIN KINASE SLN1"/>
    <property type="match status" value="1"/>
</dbReference>
<dbReference type="InterPro" id="IPR001789">
    <property type="entry name" value="Sig_transdc_resp-reg_receiver"/>
</dbReference>
<dbReference type="GO" id="GO:0005886">
    <property type="term" value="C:plasma membrane"/>
    <property type="evidence" value="ECO:0007669"/>
    <property type="project" value="UniProtKB-SubCell"/>
</dbReference>
<evidence type="ECO:0000256" key="5">
    <source>
        <dbReference type="ARBA" id="ARBA00022519"/>
    </source>
</evidence>
<dbReference type="Gene3D" id="3.30.565.10">
    <property type="entry name" value="Histidine kinase-like ATPase, C-terminal domain"/>
    <property type="match status" value="1"/>
</dbReference>
<dbReference type="Gene3D" id="3.40.50.2300">
    <property type="match status" value="1"/>
</dbReference>
<evidence type="ECO:0000256" key="8">
    <source>
        <dbReference type="ARBA" id="ARBA00022692"/>
    </source>
</evidence>
<dbReference type="PANTHER" id="PTHR43047">
    <property type="entry name" value="TWO-COMPONENT HISTIDINE PROTEIN KINASE"/>
    <property type="match status" value="1"/>
</dbReference>
<dbReference type="InterPro" id="IPR036097">
    <property type="entry name" value="HisK_dim/P_sf"/>
</dbReference>
<gene>
    <name evidence="19" type="ORF">CE91St12_17980</name>
</gene>
<dbReference type="SUPFAM" id="SSF52172">
    <property type="entry name" value="CheY-like"/>
    <property type="match status" value="1"/>
</dbReference>
<dbReference type="SMART" id="SM00388">
    <property type="entry name" value="HisKA"/>
    <property type="match status" value="1"/>
</dbReference>
<sequence>MGIRKPSLQHKILLGYLILVAAVCGMVFILLHERSRLRGIESETDNIRRIRHEINTAHRRITELATRGESVIVWEDADRWEYRRNRLRTDSLLQGLKAGCGDFFLPGQIDSLRHLLEAKEAHLFHIMETLSMQDETDSLLMNHLPTVVRETARVRTVTRKRKGIAGWFGGKKSVQVLVPSREVQELNARLGAMQEEHHRRIDAYADSLRRQNRALNRKLHALIIHLDSRAQSAFAVREAKIEDAGKLSFRLFAAVTASASVLLVISFLIIRHDIEKEKRGNARLRQTNRENHELLEMRKRIILTVSHDIRGPLGNISNCVELASDTRRKKTRDEYMDNIRHSCRHILHLVNNLMDVYRINEVRDTRNDVPFRLDRLLENISKEYARKAGYKALLFDREHRDCGVTVKGDADKLEQILDNLLTNAVKFTLSGSVGFHTSYAGGRLCVEISDTGIGMDGETLERVFRPFERAAQEVSSEGFGLGLFITQSLVEVLDGSLDVESRPGKGTVFRLSFPLAETSEESGEEELLPSFPVLLPKRVLVVDDDTILLKIAEDMLGRNGVDCMTCRDAREAVAALRRSDYDLVLTDVQMPVTDGFGLLKLLRGSDIGNSRTVPVAAMTARGDGDSGVYARAGFCGYIHKPFSMKGLVSFLSSVAAMSVPAPPPFDYGRLMEDTDDRRHMFGLVVQESEKDLAELEAALKDTDRGAMRETVHRMMPVWELLGAGDMLSAYRRILHDGTAGDGTVREHTLKIMEHIRKLIDEANERLERNDCETDDTCGGGQPGSQQHT</sequence>
<dbReference type="SMART" id="SM00448">
    <property type="entry name" value="REC"/>
    <property type="match status" value="1"/>
</dbReference>
<reference evidence="19" key="1">
    <citation type="submission" date="2022-01" db="EMBL/GenBank/DDBJ databases">
        <title>Novel bile acid biosynthetic pathways are enriched in the microbiome of centenarians.</title>
        <authorList>
            <person name="Sato Y."/>
            <person name="Atarashi K."/>
            <person name="Plichta R.D."/>
            <person name="Arai Y."/>
            <person name="Sasajima S."/>
            <person name="Kearney M.S."/>
            <person name="Suda W."/>
            <person name="Takeshita K."/>
            <person name="Sasaki T."/>
            <person name="Okamoto S."/>
            <person name="Skelly N.A."/>
            <person name="Okamura Y."/>
            <person name="Vlamakis H."/>
            <person name="Li Y."/>
            <person name="Tanoue T."/>
            <person name="Takei H."/>
            <person name="Nittono H."/>
            <person name="Narushima S."/>
            <person name="Irie J."/>
            <person name="Itoh H."/>
            <person name="Moriya K."/>
            <person name="Sugiura Y."/>
            <person name="Suematsu M."/>
            <person name="Moritoki N."/>
            <person name="Shibata S."/>
            <person name="Littman R.D."/>
            <person name="Fischbach A.M."/>
            <person name="Uwamino Y."/>
            <person name="Inoue T."/>
            <person name="Honda A."/>
            <person name="Hattori M."/>
            <person name="Murai T."/>
            <person name="Xavier J.R."/>
            <person name="Hirose N."/>
            <person name="Honda K."/>
        </authorList>
    </citation>
    <scope>NUCLEOTIDE SEQUENCE</scope>
    <source>
        <strain evidence="19">CE91-St12</strain>
    </source>
</reference>
<evidence type="ECO:0000256" key="3">
    <source>
        <dbReference type="ARBA" id="ARBA00012438"/>
    </source>
</evidence>
<evidence type="ECO:0000256" key="4">
    <source>
        <dbReference type="ARBA" id="ARBA00022475"/>
    </source>
</evidence>
<feature type="modified residue" description="Phosphohistidine" evidence="13">
    <location>
        <position position="712"/>
    </location>
</feature>
<evidence type="ECO:0000256" key="13">
    <source>
        <dbReference type="PROSITE-ProRule" id="PRU00110"/>
    </source>
</evidence>
<dbReference type="PROSITE" id="PS50110">
    <property type="entry name" value="RESPONSE_REGULATORY"/>
    <property type="match status" value="1"/>
</dbReference>
<evidence type="ECO:0000256" key="9">
    <source>
        <dbReference type="ARBA" id="ARBA00022777"/>
    </source>
</evidence>
<dbReference type="Pfam" id="PF00512">
    <property type="entry name" value="HisKA"/>
    <property type="match status" value="1"/>
</dbReference>
<feature type="domain" description="Response regulatory" evidence="17">
    <location>
        <begin position="538"/>
        <end position="655"/>
    </location>
</feature>
<feature type="transmembrane region" description="Helical" evidence="15">
    <location>
        <begin position="12"/>
        <end position="31"/>
    </location>
</feature>
<dbReference type="Proteomes" id="UP001055048">
    <property type="component" value="Unassembled WGS sequence"/>
</dbReference>
<feature type="domain" description="HPt" evidence="18">
    <location>
        <begin position="673"/>
        <end position="776"/>
    </location>
</feature>
<feature type="domain" description="Histidine kinase" evidence="16">
    <location>
        <begin position="304"/>
        <end position="517"/>
    </location>
</feature>
<dbReference type="InterPro" id="IPR005467">
    <property type="entry name" value="His_kinase_dom"/>
</dbReference>
<dbReference type="PROSITE" id="PS50109">
    <property type="entry name" value="HIS_KIN"/>
    <property type="match status" value="1"/>
</dbReference>
<dbReference type="InterPro" id="IPR008207">
    <property type="entry name" value="Sig_transdc_His_kin_Hpt_dom"/>
</dbReference>
<dbReference type="Gene3D" id="1.10.287.130">
    <property type="match status" value="1"/>
</dbReference>
<name>A0AA37JY49_BACUN</name>
<dbReference type="InterPro" id="IPR036641">
    <property type="entry name" value="HPT_dom_sf"/>
</dbReference>
<organism evidence="19 20">
    <name type="scientific">Bacteroides uniformis</name>
    <dbReference type="NCBI Taxonomy" id="820"/>
    <lineage>
        <taxon>Bacteria</taxon>
        <taxon>Pseudomonadati</taxon>
        <taxon>Bacteroidota</taxon>
        <taxon>Bacteroidia</taxon>
        <taxon>Bacteroidales</taxon>
        <taxon>Bacteroidaceae</taxon>
        <taxon>Bacteroides</taxon>
    </lineage>
</organism>
<dbReference type="PROSITE" id="PS50894">
    <property type="entry name" value="HPT"/>
    <property type="match status" value="1"/>
</dbReference>